<sequence>MNDANLLIFLAVLLPLFASVMFIPYWTRRTESFGVSIPEDVYRREDLRMMRKNYLLITGVLALLTLLVLWISFSHFSGNETAIGIVFGCLIAAYMVITFFVYLHFHQRMKKIKANEPEWSKKAQLISISTTFHVEKRVYSHLWFAIGFIIAIAMVILSLVKYEQIPDKFPIHYNLRGEPDGWSDKSLRSVLSMPIMQVYLSALFLFINVIISKSKQQISAADSEQSLRQNIIFRRRWSLFTIIMGNGLVASMSLVQLSMLYNMSAKLPGIVITGFAIASVLGAIVLSITTGQGGSRVTVKSAKSGDPQKIDRDDDRYWKLGMFYFNRNDPAIFLEKRFGVGWTNNWAHPLSWIFIIVIIGLAFLLPSLLSN</sequence>
<feature type="transmembrane region" description="Helical" evidence="1">
    <location>
        <begin position="191"/>
        <end position="211"/>
    </location>
</feature>
<feature type="transmembrane region" description="Helical" evidence="1">
    <location>
        <begin position="237"/>
        <end position="261"/>
    </location>
</feature>
<dbReference type="Pfam" id="PF07853">
    <property type="entry name" value="DUF1648"/>
    <property type="match status" value="1"/>
</dbReference>
<keyword evidence="1" id="KW-1133">Transmembrane helix</keyword>
<feature type="domain" description="DUF5808" evidence="3">
    <location>
        <begin position="327"/>
        <end position="352"/>
    </location>
</feature>
<gene>
    <name evidence="4" type="ORF">P5G51_017260</name>
</gene>
<dbReference type="InterPro" id="IPR043831">
    <property type="entry name" value="DUF5808"/>
</dbReference>
<proteinExistence type="predicted"/>
<evidence type="ECO:0000256" key="1">
    <source>
        <dbReference type="SAM" id="Phobius"/>
    </source>
</evidence>
<feature type="transmembrane region" description="Helical" evidence="1">
    <location>
        <begin position="6"/>
        <end position="26"/>
    </location>
</feature>
<comment type="caution">
    <text evidence="4">The sequence shown here is derived from an EMBL/GenBank/DDBJ whole genome shotgun (WGS) entry which is preliminary data.</text>
</comment>
<feature type="transmembrane region" description="Helical" evidence="1">
    <location>
        <begin position="53"/>
        <end position="76"/>
    </location>
</feature>
<evidence type="ECO:0000259" key="3">
    <source>
        <dbReference type="Pfam" id="PF19124"/>
    </source>
</evidence>
<reference evidence="4 5" key="1">
    <citation type="submission" date="2023-10" db="EMBL/GenBank/DDBJ databases">
        <title>179-bfca-hs.</title>
        <authorList>
            <person name="Miliotis G."/>
            <person name="Sengupta P."/>
            <person name="Hameed A."/>
            <person name="Chuvochina M."/>
            <person name="Mcdonagh F."/>
            <person name="Simpson A.C."/>
            <person name="Singh N.K."/>
            <person name="Rekha P.D."/>
            <person name="Raman K."/>
            <person name="Hugenholtz P."/>
            <person name="Venkateswaran K."/>
        </authorList>
    </citation>
    <scope>NUCLEOTIDE SEQUENCE [LARGE SCALE GENOMIC DNA]</scope>
    <source>
        <strain evidence="4 5">179-BFC-A-HS</strain>
    </source>
</reference>
<dbReference type="PIRSF" id="PIRSF032908">
    <property type="entry name" value="UCP032908"/>
    <property type="match status" value="1"/>
</dbReference>
<feature type="transmembrane region" description="Helical" evidence="1">
    <location>
        <begin position="142"/>
        <end position="160"/>
    </location>
</feature>
<accession>A0ABU5CN39</accession>
<keyword evidence="5" id="KW-1185">Reference proteome</keyword>
<keyword evidence="1" id="KW-0812">Transmembrane</keyword>
<feature type="transmembrane region" description="Helical" evidence="1">
    <location>
        <begin position="346"/>
        <end position="369"/>
    </location>
</feature>
<dbReference type="PANTHER" id="PTHR37810">
    <property type="entry name" value="IMMUNITY PROTEIN SDPI"/>
    <property type="match status" value="1"/>
</dbReference>
<dbReference type="InterPro" id="IPR014574">
    <property type="entry name" value="UCP032908"/>
</dbReference>
<feature type="transmembrane region" description="Helical" evidence="1">
    <location>
        <begin position="267"/>
        <end position="288"/>
    </location>
</feature>
<feature type="transmembrane region" description="Helical" evidence="1">
    <location>
        <begin position="82"/>
        <end position="103"/>
    </location>
</feature>
<dbReference type="PANTHER" id="PTHR37810:SF9">
    <property type="entry name" value="MEMBRANE PROTEIN"/>
    <property type="match status" value="1"/>
</dbReference>
<evidence type="ECO:0000313" key="4">
    <source>
        <dbReference type="EMBL" id="MDY0406870.1"/>
    </source>
</evidence>
<evidence type="ECO:0000259" key="2">
    <source>
        <dbReference type="Pfam" id="PF07853"/>
    </source>
</evidence>
<feature type="domain" description="DUF1648" evidence="2">
    <location>
        <begin position="149"/>
        <end position="197"/>
    </location>
</feature>
<dbReference type="Pfam" id="PF19124">
    <property type="entry name" value="DUF5808"/>
    <property type="match status" value="1"/>
</dbReference>
<name>A0ABU5CN39_9BACI</name>
<dbReference type="EMBL" id="JAROCA020000002">
    <property type="protein sequence ID" value="MDY0406870.1"/>
    <property type="molecule type" value="Genomic_DNA"/>
</dbReference>
<dbReference type="Proteomes" id="UP001228376">
    <property type="component" value="Unassembled WGS sequence"/>
</dbReference>
<dbReference type="RefSeq" id="WP_306067533.1">
    <property type="nucleotide sequence ID" value="NZ_JAROCA020000002.1"/>
</dbReference>
<protein>
    <submittedName>
        <fullName evidence="4">DUF1648 domain-containing protein</fullName>
    </submittedName>
</protein>
<organism evidence="4 5">
    <name type="scientific">Tigheibacillus jepli</name>
    <dbReference type="NCBI Taxonomy" id="3035914"/>
    <lineage>
        <taxon>Bacteria</taxon>
        <taxon>Bacillati</taxon>
        <taxon>Bacillota</taxon>
        <taxon>Bacilli</taxon>
        <taxon>Bacillales</taxon>
        <taxon>Bacillaceae</taxon>
        <taxon>Tigheibacillus</taxon>
    </lineage>
</organism>
<evidence type="ECO:0000313" key="5">
    <source>
        <dbReference type="Proteomes" id="UP001228376"/>
    </source>
</evidence>
<dbReference type="InterPro" id="IPR012867">
    <property type="entry name" value="DUF1648"/>
</dbReference>
<keyword evidence="1" id="KW-0472">Membrane</keyword>